<evidence type="ECO:0000256" key="2">
    <source>
        <dbReference type="SAM" id="SignalP"/>
    </source>
</evidence>
<gene>
    <name evidence="3" type="ORF">SAMN05660236_4133</name>
</gene>
<keyword evidence="1" id="KW-0802">TPR repeat</keyword>
<dbReference type="Pfam" id="PF13174">
    <property type="entry name" value="TPR_6"/>
    <property type="match status" value="1"/>
</dbReference>
<dbReference type="EMBL" id="FUZU01000003">
    <property type="protein sequence ID" value="SKC82274.1"/>
    <property type="molecule type" value="Genomic_DNA"/>
</dbReference>
<reference evidence="3 4" key="1">
    <citation type="submission" date="2017-02" db="EMBL/GenBank/DDBJ databases">
        <authorList>
            <person name="Peterson S.W."/>
        </authorList>
    </citation>
    <scope>NUCLEOTIDE SEQUENCE [LARGE SCALE GENOMIC DNA]</scope>
    <source>
        <strain evidence="3 4">DSM 25262</strain>
    </source>
</reference>
<dbReference type="AlphaFoldDB" id="A0A1T5M2M6"/>
<evidence type="ECO:0000256" key="1">
    <source>
        <dbReference type="PROSITE-ProRule" id="PRU00339"/>
    </source>
</evidence>
<name>A0A1T5M2M6_9BACT</name>
<dbReference type="OrthoDB" id="1466726at2"/>
<protein>
    <submittedName>
        <fullName evidence="3">Tetratricopeptide repeat-containing protein</fullName>
    </submittedName>
</protein>
<dbReference type="Pfam" id="PF13181">
    <property type="entry name" value="TPR_8"/>
    <property type="match status" value="1"/>
</dbReference>
<organism evidence="3 4">
    <name type="scientific">Ohtaekwangia koreensis</name>
    <dbReference type="NCBI Taxonomy" id="688867"/>
    <lineage>
        <taxon>Bacteria</taxon>
        <taxon>Pseudomonadati</taxon>
        <taxon>Bacteroidota</taxon>
        <taxon>Cytophagia</taxon>
        <taxon>Cytophagales</taxon>
        <taxon>Fulvivirgaceae</taxon>
        <taxon>Ohtaekwangia</taxon>
    </lineage>
</organism>
<proteinExistence type="predicted"/>
<dbReference type="Gene3D" id="1.25.40.10">
    <property type="entry name" value="Tetratricopeptide repeat domain"/>
    <property type="match status" value="2"/>
</dbReference>
<feature type="chain" id="PRO_5012707726" evidence="2">
    <location>
        <begin position="39"/>
        <end position="503"/>
    </location>
</feature>
<dbReference type="InterPro" id="IPR019734">
    <property type="entry name" value="TPR_rpt"/>
</dbReference>
<feature type="signal peptide" evidence="2">
    <location>
        <begin position="1"/>
        <end position="38"/>
    </location>
</feature>
<dbReference type="InterPro" id="IPR011990">
    <property type="entry name" value="TPR-like_helical_dom_sf"/>
</dbReference>
<keyword evidence="2" id="KW-0732">Signal</keyword>
<dbReference type="Proteomes" id="UP000190961">
    <property type="component" value="Unassembled WGS sequence"/>
</dbReference>
<keyword evidence="4" id="KW-1185">Reference proteome</keyword>
<accession>A0A1T5M2M6</accession>
<dbReference type="PROSITE" id="PS50005">
    <property type="entry name" value="TPR"/>
    <property type="match status" value="1"/>
</dbReference>
<evidence type="ECO:0000313" key="4">
    <source>
        <dbReference type="Proteomes" id="UP000190961"/>
    </source>
</evidence>
<sequence length="503" mass="57078">MYQIAERKLNNIVFCLHKKAGLAACLFLCAVLTTSVKAQEWKFDATTQRAYDLVLNLQTEEAHALIPTPETPQEHYIVALAEALELMITEDVEKFSDYEDRFEKRQERKSKLSSPEDLFLQAEIGLQWSFIYLKYGHEFDAALNLRQAYQTTQEIKKRFPTFNAIKKTSGLLDIIIGSVPEKYDWVLGLLNMEGSTELGLKELSSIQDTDHALAFESSLLYALTQGFVLEQTSLALTEIKKDIAANPTNKLALFLGASLAIKNSQSEEALRFINKLSEQSQGLPLYYADYLRGEIYLHKGEYLNATSAYRAFIGNYKGVNYMKDANYKIGLCYWLNGNSSDAKVIFKQAKTIGKESAEADKYAARSMAENELPHIKLTKARYSTDGGYYDEAKKVLASITTQELPTKRDQVEFAYRKARVAHKTNDLSTAKEFYLQTIKINGEEPWYFAPNASLQLGYIALAEKNTTQARDYFKRALSYKKHEYKNSIDSKAKSALAQLNESK</sequence>
<dbReference type="SMART" id="SM00028">
    <property type="entry name" value="TPR"/>
    <property type="match status" value="3"/>
</dbReference>
<dbReference type="SUPFAM" id="SSF48452">
    <property type="entry name" value="TPR-like"/>
    <property type="match status" value="1"/>
</dbReference>
<dbReference type="STRING" id="688867.SAMN05660236_4133"/>
<evidence type="ECO:0000313" key="3">
    <source>
        <dbReference type="EMBL" id="SKC82274.1"/>
    </source>
</evidence>
<feature type="repeat" description="TPR" evidence="1">
    <location>
        <begin position="450"/>
        <end position="483"/>
    </location>
</feature>